<proteinExistence type="predicted"/>
<sequence length="393" mass="45993">MASKIFMGDMPELMEKVLNNLNDDFYSLYGATLHKLVLLAPRFIEIKPDIIKSFEQNAQFFSQLQDLTIDIESFLSIENTIALLNIFIKHTTKISSLKLGGIFSNHEPQLFHILIRFIKSQEQLRKFCFAGEHYHTNFNGLLSALESQKNSLQEVIVENYGYSAEFDVLKICKNLETLRMRNEFDYPILFLNCKISTLEIYSFKIDGSTIVQILEHSGNLLQRLKLNNNDFKILNEFLLLEAIKSFCPNITYLSISKIGFSTQILEIIGNLQKLQFLTLKFFVDISEKELKIRVKQFAEILPLTLQYLDLINNSWLMPYLDIFLNHCNVPLNKLSIYQLDNEKNIEALIEFCKRNRTLNYFSMFDHWKLDKSFTKKLEAYTALESYDRFVVHC</sequence>
<dbReference type="SUPFAM" id="SSF52047">
    <property type="entry name" value="RNI-like"/>
    <property type="match status" value="1"/>
</dbReference>
<organism evidence="1 2">
    <name type="scientific">Gigaspora margarita</name>
    <dbReference type="NCBI Taxonomy" id="4874"/>
    <lineage>
        <taxon>Eukaryota</taxon>
        <taxon>Fungi</taxon>
        <taxon>Fungi incertae sedis</taxon>
        <taxon>Mucoromycota</taxon>
        <taxon>Glomeromycotina</taxon>
        <taxon>Glomeromycetes</taxon>
        <taxon>Diversisporales</taxon>
        <taxon>Gigasporaceae</taxon>
        <taxon>Gigaspora</taxon>
    </lineage>
</organism>
<comment type="caution">
    <text evidence="1">The sequence shown here is derived from an EMBL/GenBank/DDBJ whole genome shotgun (WGS) entry which is preliminary data.</text>
</comment>
<dbReference type="Gene3D" id="3.80.10.10">
    <property type="entry name" value="Ribonuclease Inhibitor"/>
    <property type="match status" value="1"/>
</dbReference>
<dbReference type="EMBL" id="WTPW01000107">
    <property type="protein sequence ID" value="KAF0547178.1"/>
    <property type="molecule type" value="Genomic_DNA"/>
</dbReference>
<accession>A0A8H4AZD4</accession>
<protein>
    <submittedName>
        <fullName evidence="1">Uncharacterized protein</fullName>
    </submittedName>
</protein>
<dbReference type="InterPro" id="IPR032675">
    <property type="entry name" value="LRR_dom_sf"/>
</dbReference>
<evidence type="ECO:0000313" key="1">
    <source>
        <dbReference type="EMBL" id="KAF0547178.1"/>
    </source>
</evidence>
<gene>
    <name evidence="1" type="ORF">F8M41_000748</name>
</gene>
<dbReference type="AlphaFoldDB" id="A0A8H4AZD4"/>
<keyword evidence="2" id="KW-1185">Reference proteome</keyword>
<name>A0A8H4AZD4_GIGMA</name>
<dbReference type="OrthoDB" id="2319264at2759"/>
<evidence type="ECO:0000313" key="2">
    <source>
        <dbReference type="Proteomes" id="UP000439903"/>
    </source>
</evidence>
<reference evidence="1 2" key="1">
    <citation type="journal article" date="2019" name="Environ. Microbiol.">
        <title>At the nexus of three kingdoms: the genome of the mycorrhizal fungus Gigaspora margarita provides insights into plant, endobacterial and fungal interactions.</title>
        <authorList>
            <person name="Venice F."/>
            <person name="Ghignone S."/>
            <person name="Salvioli di Fossalunga A."/>
            <person name="Amselem J."/>
            <person name="Novero M."/>
            <person name="Xianan X."/>
            <person name="Sedzielewska Toro K."/>
            <person name="Morin E."/>
            <person name="Lipzen A."/>
            <person name="Grigoriev I.V."/>
            <person name="Henrissat B."/>
            <person name="Martin F.M."/>
            <person name="Bonfante P."/>
        </authorList>
    </citation>
    <scope>NUCLEOTIDE SEQUENCE [LARGE SCALE GENOMIC DNA]</scope>
    <source>
        <strain evidence="1 2">BEG34</strain>
    </source>
</reference>
<dbReference type="Proteomes" id="UP000439903">
    <property type="component" value="Unassembled WGS sequence"/>
</dbReference>